<evidence type="ECO:0000256" key="1">
    <source>
        <dbReference type="SAM" id="SignalP"/>
    </source>
</evidence>
<evidence type="ECO:0000313" key="3">
    <source>
        <dbReference type="Proteomes" id="UP000887013"/>
    </source>
</evidence>
<keyword evidence="1" id="KW-0732">Signal</keyword>
<keyword evidence="3" id="KW-1185">Reference proteome</keyword>
<feature type="signal peptide" evidence="1">
    <location>
        <begin position="1"/>
        <end position="27"/>
    </location>
</feature>
<sequence>MSPSAKMLKWISVISVAVIFLSSGVMSDTGNWKPGANSDGPIGDSVSNIAKCVADNGKDMINGLKEGILEVFEKLANMPFPDSVMSILQTSTGKLSGGDVKKITDAVGHSVRDVFQVGT</sequence>
<reference evidence="2" key="1">
    <citation type="submission" date="2020-08" db="EMBL/GenBank/DDBJ databases">
        <title>Multicomponent nature underlies the extraordinary mechanical properties of spider dragline silk.</title>
        <authorList>
            <person name="Kono N."/>
            <person name="Nakamura H."/>
            <person name="Mori M."/>
            <person name="Yoshida Y."/>
            <person name="Ohtoshi R."/>
            <person name="Malay A.D."/>
            <person name="Moran D.A.P."/>
            <person name="Tomita M."/>
            <person name="Numata K."/>
            <person name="Arakawa K."/>
        </authorList>
    </citation>
    <scope>NUCLEOTIDE SEQUENCE</scope>
</reference>
<name>A0A8X6R3K9_NEPPI</name>
<dbReference type="Proteomes" id="UP000887013">
    <property type="component" value="Unassembled WGS sequence"/>
</dbReference>
<dbReference type="AlphaFoldDB" id="A0A8X6R3K9"/>
<feature type="chain" id="PRO_5036472745" evidence="1">
    <location>
        <begin position="28"/>
        <end position="119"/>
    </location>
</feature>
<dbReference type="OrthoDB" id="10441154at2759"/>
<evidence type="ECO:0000313" key="2">
    <source>
        <dbReference type="EMBL" id="GFU45289.1"/>
    </source>
</evidence>
<accession>A0A8X6R3K9</accession>
<gene>
    <name evidence="2" type="ORF">NPIL_104201</name>
</gene>
<comment type="caution">
    <text evidence="2">The sequence shown here is derived from an EMBL/GenBank/DDBJ whole genome shotgun (WGS) entry which is preliminary data.</text>
</comment>
<dbReference type="EMBL" id="BMAW01132838">
    <property type="protein sequence ID" value="GFU45289.1"/>
    <property type="molecule type" value="Genomic_DNA"/>
</dbReference>
<proteinExistence type="predicted"/>
<organism evidence="2 3">
    <name type="scientific">Nephila pilipes</name>
    <name type="common">Giant wood spider</name>
    <name type="synonym">Nephila maculata</name>
    <dbReference type="NCBI Taxonomy" id="299642"/>
    <lineage>
        <taxon>Eukaryota</taxon>
        <taxon>Metazoa</taxon>
        <taxon>Ecdysozoa</taxon>
        <taxon>Arthropoda</taxon>
        <taxon>Chelicerata</taxon>
        <taxon>Arachnida</taxon>
        <taxon>Araneae</taxon>
        <taxon>Araneomorphae</taxon>
        <taxon>Entelegynae</taxon>
        <taxon>Araneoidea</taxon>
        <taxon>Nephilidae</taxon>
        <taxon>Nephila</taxon>
    </lineage>
</organism>
<protein>
    <submittedName>
        <fullName evidence="2">Uncharacterized protein</fullName>
    </submittedName>
</protein>